<evidence type="ECO:0000313" key="2">
    <source>
        <dbReference type="EMBL" id="KAB8241716.1"/>
    </source>
</evidence>
<evidence type="ECO:0000256" key="1">
    <source>
        <dbReference type="SAM" id="MobiDB-lite"/>
    </source>
</evidence>
<accession>A0A5N6GH82</accession>
<dbReference type="AlphaFoldDB" id="A0A5N6GH82"/>
<reference evidence="2" key="1">
    <citation type="submission" date="2019-04" db="EMBL/GenBank/DDBJ databases">
        <title>Friends and foes A comparative genomics study of 23 Aspergillus species from section Flavi.</title>
        <authorList>
            <consortium name="DOE Joint Genome Institute"/>
            <person name="Kjaerbolling I."/>
            <person name="Vesth T."/>
            <person name="Frisvad J.C."/>
            <person name="Nybo J.L."/>
            <person name="Theobald S."/>
            <person name="Kildgaard S."/>
            <person name="Isbrandt T."/>
            <person name="Kuo A."/>
            <person name="Sato A."/>
            <person name="Lyhne E.K."/>
            <person name="Kogle M.E."/>
            <person name="Wiebenga A."/>
            <person name="Kun R.S."/>
            <person name="Lubbers R.J."/>
            <person name="Makela M.R."/>
            <person name="Barry K."/>
            <person name="Chovatia M."/>
            <person name="Clum A."/>
            <person name="Daum C."/>
            <person name="Haridas S."/>
            <person name="He G."/>
            <person name="LaButti K."/>
            <person name="Lipzen A."/>
            <person name="Mondo S."/>
            <person name="Riley R."/>
            <person name="Salamov A."/>
            <person name="Simmons B.A."/>
            <person name="Magnuson J.K."/>
            <person name="Henrissat B."/>
            <person name="Mortensen U.H."/>
            <person name="Larsen T.O."/>
            <person name="Devries R.P."/>
            <person name="Grigoriev I.V."/>
            <person name="Machida M."/>
            <person name="Baker S.E."/>
            <person name="Andersen M.R."/>
        </authorList>
    </citation>
    <scope>NUCLEOTIDE SEQUENCE [LARGE SCALE GENOMIC DNA]</scope>
    <source>
        <strain evidence="2">CBS 121.62</strain>
    </source>
</reference>
<proteinExistence type="predicted"/>
<dbReference type="Proteomes" id="UP000325434">
    <property type="component" value="Unassembled WGS sequence"/>
</dbReference>
<protein>
    <submittedName>
        <fullName evidence="2">Uncharacterized protein</fullName>
    </submittedName>
</protein>
<feature type="compositionally biased region" description="Basic and acidic residues" evidence="1">
    <location>
        <begin position="50"/>
        <end position="66"/>
    </location>
</feature>
<gene>
    <name evidence="2" type="ORF">BDV35DRAFT_58384</name>
</gene>
<name>A0A5N6GH82_ASPFL</name>
<sequence length="158" mass="18077">MGPVFPSEIGHAIGQNPPFFGLKSKFTVVEKPMSCMDAMRHFQTQNSKLNEQENRVERTAGHPLERKPPLRASKYCATNNNDSHYYRRQGCIDRNRSVDYQESYSSPALWRWLGSLSLNTFAVLSLPCATGRLRDRISRRVEMSCFCQPPWVIFCGAT</sequence>
<organism evidence="2">
    <name type="scientific">Aspergillus flavus</name>
    <dbReference type="NCBI Taxonomy" id="5059"/>
    <lineage>
        <taxon>Eukaryota</taxon>
        <taxon>Fungi</taxon>
        <taxon>Dikarya</taxon>
        <taxon>Ascomycota</taxon>
        <taxon>Pezizomycotina</taxon>
        <taxon>Eurotiomycetes</taxon>
        <taxon>Eurotiomycetidae</taxon>
        <taxon>Eurotiales</taxon>
        <taxon>Aspergillaceae</taxon>
        <taxon>Aspergillus</taxon>
        <taxon>Aspergillus subgen. Circumdati</taxon>
    </lineage>
</organism>
<feature type="region of interest" description="Disordered" evidence="1">
    <location>
        <begin position="44"/>
        <end position="66"/>
    </location>
</feature>
<dbReference type="EMBL" id="ML734682">
    <property type="protein sequence ID" value="KAB8241716.1"/>
    <property type="molecule type" value="Genomic_DNA"/>
</dbReference>